<dbReference type="OrthoDB" id="1523762at2"/>
<feature type="domain" description="CBS" evidence="2">
    <location>
        <begin position="7"/>
        <end position="62"/>
    </location>
</feature>
<proteinExistence type="predicted"/>
<accession>A0A0E3ZUR4</accession>
<dbReference type="STRING" id="1379870.SD10_06520"/>
<evidence type="ECO:0000313" key="4">
    <source>
        <dbReference type="Proteomes" id="UP000033054"/>
    </source>
</evidence>
<dbReference type="PROSITE" id="PS51371">
    <property type="entry name" value="CBS"/>
    <property type="match status" value="1"/>
</dbReference>
<evidence type="ECO:0000256" key="1">
    <source>
        <dbReference type="PROSITE-ProRule" id="PRU00703"/>
    </source>
</evidence>
<dbReference type="PATRIC" id="fig|1379870.5.peg.1420"/>
<dbReference type="Proteomes" id="UP000033054">
    <property type="component" value="Chromosome"/>
</dbReference>
<evidence type="ECO:0000259" key="2">
    <source>
        <dbReference type="PROSITE" id="PS51371"/>
    </source>
</evidence>
<dbReference type="EMBL" id="CP010429">
    <property type="protein sequence ID" value="AKD54615.1"/>
    <property type="molecule type" value="Genomic_DNA"/>
</dbReference>
<gene>
    <name evidence="3" type="ORF">SD10_06520</name>
</gene>
<keyword evidence="1" id="KW-0129">CBS domain</keyword>
<dbReference type="HOGENOM" id="CLU_102952_0_0_10"/>
<dbReference type="KEGG" id="srd:SD10_06520"/>
<dbReference type="InterPro" id="IPR046342">
    <property type="entry name" value="CBS_dom_sf"/>
</dbReference>
<organism evidence="3 4">
    <name type="scientific">Spirosoma radiotolerans</name>
    <dbReference type="NCBI Taxonomy" id="1379870"/>
    <lineage>
        <taxon>Bacteria</taxon>
        <taxon>Pseudomonadati</taxon>
        <taxon>Bacteroidota</taxon>
        <taxon>Cytophagia</taxon>
        <taxon>Cytophagales</taxon>
        <taxon>Cytophagaceae</taxon>
        <taxon>Spirosoma</taxon>
    </lineage>
</organism>
<sequence length="222" mass="25084">MLAAELIDPMLPALKPTDLVGQALAWMEEHRVGQLILTDQGDYRGIVSEELLMDVADDERPLRDVMCLFEQIFVNEEQHMLEVLGLAIQHQMQVIAVIGEGREFSGTISVNELLKKFAQDLGVQEVGAILILNMNERDYSMAEVSRLIESNNVKIISSYFSSAAFGMPDRSRLTLKLNRRDITPVISTLERFGYRIEAAFANAPVESIDQERLDLLLRYLNT</sequence>
<dbReference type="InterPro" id="IPR000644">
    <property type="entry name" value="CBS_dom"/>
</dbReference>
<keyword evidence="4" id="KW-1185">Reference proteome</keyword>
<evidence type="ECO:0000313" key="3">
    <source>
        <dbReference type="EMBL" id="AKD54615.1"/>
    </source>
</evidence>
<reference evidence="3 4" key="1">
    <citation type="journal article" date="2014" name="Curr. Microbiol.">
        <title>Spirosoma radiotolerans sp. nov., a gamma-radiation-resistant bacterium isolated from gamma ray-irradiated soil.</title>
        <authorList>
            <person name="Lee J.J."/>
            <person name="Srinivasan S."/>
            <person name="Lim S."/>
            <person name="Joe M."/>
            <person name="Im S."/>
            <person name="Bae S.I."/>
            <person name="Park K.R."/>
            <person name="Han J.H."/>
            <person name="Park S.H."/>
            <person name="Joo B.M."/>
            <person name="Park S.J."/>
            <person name="Kim M.K."/>
        </authorList>
    </citation>
    <scope>NUCLEOTIDE SEQUENCE [LARGE SCALE GENOMIC DNA]</scope>
    <source>
        <strain evidence="3 4">DG5A</strain>
    </source>
</reference>
<dbReference type="RefSeq" id="WP_046376215.1">
    <property type="nucleotide sequence ID" value="NZ_CP010429.1"/>
</dbReference>
<dbReference type="AlphaFoldDB" id="A0A0E3ZUR4"/>
<dbReference type="Gene3D" id="3.10.580.10">
    <property type="entry name" value="CBS-domain"/>
    <property type="match status" value="1"/>
</dbReference>
<protein>
    <submittedName>
        <fullName evidence="3">CBS domain containing protein</fullName>
    </submittedName>
</protein>
<name>A0A0E3ZUR4_9BACT</name>
<dbReference type="SUPFAM" id="SSF54631">
    <property type="entry name" value="CBS-domain pair"/>
    <property type="match status" value="1"/>
</dbReference>
<dbReference type="CDD" id="cd17783">
    <property type="entry name" value="CBS_pair_bac"/>
    <property type="match status" value="1"/>
</dbReference>